<evidence type="ECO:0000313" key="2">
    <source>
        <dbReference type="Proteomes" id="UP000240971"/>
    </source>
</evidence>
<dbReference type="AlphaFoldDB" id="A0A2P8HAA4"/>
<dbReference type="OrthoDB" id="287565at2"/>
<proteinExistence type="predicted"/>
<dbReference type="CDD" id="cd07814">
    <property type="entry name" value="SRPBCC_CalC_Aha1-like"/>
    <property type="match status" value="1"/>
</dbReference>
<organism evidence="1 2">
    <name type="scientific">Chitinophaga niastensis</name>
    <dbReference type="NCBI Taxonomy" id="536980"/>
    <lineage>
        <taxon>Bacteria</taxon>
        <taxon>Pseudomonadati</taxon>
        <taxon>Bacteroidota</taxon>
        <taxon>Chitinophagia</taxon>
        <taxon>Chitinophagales</taxon>
        <taxon>Chitinophagaceae</taxon>
        <taxon>Chitinophaga</taxon>
    </lineage>
</organism>
<reference evidence="1 2" key="1">
    <citation type="submission" date="2018-03" db="EMBL/GenBank/DDBJ databases">
        <title>Genomic Encyclopedia of Archaeal and Bacterial Type Strains, Phase II (KMG-II): from individual species to whole genera.</title>
        <authorList>
            <person name="Goeker M."/>
        </authorList>
    </citation>
    <scope>NUCLEOTIDE SEQUENCE [LARGE SCALE GENOMIC DNA]</scope>
    <source>
        <strain evidence="1 2">DSM 24859</strain>
    </source>
</reference>
<protein>
    <recommendedName>
        <fullName evidence="3">Activator of Hsp90 ATPase-like protein</fullName>
    </recommendedName>
</protein>
<comment type="caution">
    <text evidence="1">The sequence shown here is derived from an EMBL/GenBank/DDBJ whole genome shotgun (WGS) entry which is preliminary data.</text>
</comment>
<gene>
    <name evidence="1" type="ORF">CLV51_109138</name>
</gene>
<dbReference type="Gene3D" id="3.30.530.20">
    <property type="match status" value="1"/>
</dbReference>
<keyword evidence="2" id="KW-1185">Reference proteome</keyword>
<evidence type="ECO:0008006" key="3">
    <source>
        <dbReference type="Google" id="ProtNLM"/>
    </source>
</evidence>
<accession>A0A2P8HAA4</accession>
<dbReference type="InterPro" id="IPR023393">
    <property type="entry name" value="START-like_dom_sf"/>
</dbReference>
<dbReference type="RefSeq" id="WP_106531233.1">
    <property type="nucleotide sequence ID" value="NZ_PYAW01000009.1"/>
</dbReference>
<dbReference type="Proteomes" id="UP000240971">
    <property type="component" value="Unassembled WGS sequence"/>
</dbReference>
<dbReference type="SUPFAM" id="SSF55961">
    <property type="entry name" value="Bet v1-like"/>
    <property type="match status" value="1"/>
</dbReference>
<sequence>METIYHQVWMNTTPDRLYAAITEQDGFNKWWEPAIIAKPELGFINEFDIGRHGINKMLITDLRPLLRVEWECVSEITNKHSPLSEWKGTYISFEQHSESGVVILDFRHGGWAAQTPNFGLCSFHWARHLGMLKHYCETGESMIDHEAEAKQRNAILDRRL</sequence>
<evidence type="ECO:0000313" key="1">
    <source>
        <dbReference type="EMBL" id="PSL43144.1"/>
    </source>
</evidence>
<name>A0A2P8HAA4_CHINA</name>
<dbReference type="EMBL" id="PYAW01000009">
    <property type="protein sequence ID" value="PSL43144.1"/>
    <property type="molecule type" value="Genomic_DNA"/>
</dbReference>